<dbReference type="WBParaSite" id="SSTP_0000045700.1">
    <property type="protein sequence ID" value="SSTP_0000045700.1"/>
    <property type="gene ID" value="SSTP_0000045700"/>
</dbReference>
<keyword evidence="7" id="KW-0829">Tyrosine-protein kinase</keyword>
<dbReference type="GO" id="GO:0071526">
    <property type="term" value="P:semaphorin-plexin signaling pathway"/>
    <property type="evidence" value="ECO:0007669"/>
    <property type="project" value="TreeGrafter"/>
</dbReference>
<evidence type="ECO:0000256" key="8">
    <source>
        <dbReference type="ARBA" id="ARBA00023157"/>
    </source>
</evidence>
<dbReference type="GO" id="GO:0005886">
    <property type="term" value="C:plasma membrane"/>
    <property type="evidence" value="ECO:0007669"/>
    <property type="project" value="TreeGrafter"/>
</dbReference>
<dbReference type="InterPro" id="IPR000980">
    <property type="entry name" value="SH2"/>
</dbReference>
<keyword evidence="8" id="KW-1015">Disulfide bond</keyword>
<dbReference type="InterPro" id="IPR036352">
    <property type="entry name" value="Semap_dom_sf"/>
</dbReference>
<dbReference type="SUPFAM" id="SSF101912">
    <property type="entry name" value="Sema domain"/>
    <property type="match status" value="1"/>
</dbReference>
<keyword evidence="3" id="KW-0418">Kinase</keyword>
<keyword evidence="6" id="KW-0472">Membrane</keyword>
<dbReference type="Pfam" id="PF01403">
    <property type="entry name" value="Sema"/>
    <property type="match status" value="1"/>
</dbReference>
<dbReference type="Pfam" id="PF01437">
    <property type="entry name" value="PSI"/>
    <property type="match status" value="1"/>
</dbReference>
<dbReference type="SUPFAM" id="SSF55550">
    <property type="entry name" value="SH2 domain"/>
    <property type="match status" value="1"/>
</dbReference>
<reference evidence="17" key="1">
    <citation type="submission" date="2015-08" db="UniProtKB">
        <authorList>
            <consortium name="WormBaseParasite"/>
        </authorList>
    </citation>
    <scope>IDENTIFICATION</scope>
</reference>
<dbReference type="InterPro" id="IPR001627">
    <property type="entry name" value="Semap_dom"/>
</dbReference>
<evidence type="ECO:0000256" key="11">
    <source>
        <dbReference type="PROSITE-ProRule" id="PRU00352"/>
    </source>
</evidence>
<dbReference type="InterPro" id="IPR015943">
    <property type="entry name" value="WD40/YVTN_repeat-like_dom_sf"/>
</dbReference>
<evidence type="ECO:0000256" key="7">
    <source>
        <dbReference type="ARBA" id="ARBA00023137"/>
    </source>
</evidence>
<keyword evidence="12" id="KW-0547">Nucleotide-binding</keyword>
<keyword evidence="2" id="KW-0808">Transferase</keyword>
<dbReference type="InterPro" id="IPR017441">
    <property type="entry name" value="Protein_kinase_ATP_BS"/>
</dbReference>
<organism evidence="17">
    <name type="scientific">Strongyloides stercoralis</name>
    <name type="common">Threadworm</name>
    <dbReference type="NCBI Taxonomy" id="6248"/>
    <lineage>
        <taxon>Eukaryota</taxon>
        <taxon>Metazoa</taxon>
        <taxon>Ecdysozoa</taxon>
        <taxon>Nematoda</taxon>
        <taxon>Chromadorea</taxon>
        <taxon>Rhabditida</taxon>
        <taxon>Tylenchina</taxon>
        <taxon>Panagrolaimomorpha</taxon>
        <taxon>Strongyloidoidea</taxon>
        <taxon>Strongyloididae</taxon>
        <taxon>Strongyloides</taxon>
    </lineage>
</organism>
<dbReference type="PROSITE" id="PS50011">
    <property type="entry name" value="PROTEIN_KINASE_DOM"/>
    <property type="match status" value="1"/>
</dbReference>
<evidence type="ECO:0000256" key="6">
    <source>
        <dbReference type="ARBA" id="ARBA00023136"/>
    </source>
</evidence>
<accession>A0A0K0DT95</accession>
<dbReference type="WBParaSite" id="TCONS_00009273.p1">
    <property type="protein sequence ID" value="TCONS_00009273.p1"/>
    <property type="gene ID" value="XLOC_007102"/>
</dbReference>
<dbReference type="STRING" id="6248.A0A0K0DT95"/>
<dbReference type="PROSITE" id="PS51004">
    <property type="entry name" value="SEMA"/>
    <property type="match status" value="1"/>
</dbReference>
<comment type="subcellular location">
    <subcellularLocation>
        <location evidence="1">Membrane</location>
    </subcellularLocation>
</comment>
<dbReference type="Pfam" id="PF07714">
    <property type="entry name" value="PK_Tyr_Ser-Thr"/>
    <property type="match status" value="1"/>
</dbReference>
<dbReference type="GO" id="GO:0007411">
    <property type="term" value="P:axon guidance"/>
    <property type="evidence" value="ECO:0007669"/>
    <property type="project" value="TreeGrafter"/>
</dbReference>
<dbReference type="GO" id="GO:0045499">
    <property type="term" value="F:chemorepellent activity"/>
    <property type="evidence" value="ECO:0007669"/>
    <property type="project" value="TreeGrafter"/>
</dbReference>
<dbReference type="PROSITE" id="PS00107">
    <property type="entry name" value="PROTEIN_KINASE_ATP"/>
    <property type="match status" value="1"/>
</dbReference>
<sequence>MWQKSIIIKYIFVLLLIFLISICHYSSSVYIAIDNLNLRHKQVVVSDSSITRFIHSNDDGDSPAYYKFLIGDDSSVLIGGRNTMYNFSMPDMKINEKIEWSPQKGNIDECIMKGKRKFECANFIRVAIKESNGRIILCGTHAYSPKCRRFDAKEKFEKIREIRQDFDGQAIVPFSPIDNATAVFIQEVNALFTGTVSDFDGTDPLIFRKKFETEGPLRTPKDDFKVIDDAQFIKSFSYGDYVYFFFRELAAEAKDNNNEKQMYSRIGRVCKTDNGGSGPFRERWTTFTKVRLNCSLPGTSPFYFNEIQSVTEPSYNYDHNSDIIYATFSTPYTSVHMSAVCAYKMKDIEDIFDNSFFKYQPTSDSAWRPYFKINKNNRPGQCNQDMSKTNEISFVVRNPLLYDTVRPIYNKPIFAHGPDKFTISSIAIAPQVKTVNIGSKDVIYLGTNDGKIMKILDIGDRKQTTIFIQTSKVFSSHEPVIFLKVINNALFALSNEIAVSLPLYNCDQAKSCAECVRLQDPHCIWDTNIDMCMGYDNKDTKTVVQSVSSGFSEICPNGHILHEELYAISDSGDKTIDEFVIKTIVIGFVIGYHVSQRQKKSNYNSQHSSVSSSGGCSSDYDSYGKARLTKHDGLAGSKMDHIYSSGPGTKNMDAVSLILNMNQNAAAMPMLGTYTQIQSGATTPRIDKNVMNCTLPRDYKVKKVYLKKKEKMYSNERKDNLQINLELEEQPYFHGFFPRKYIGSYFKNPGDYLILCKYKGNERHYFLELLDADIMVKRIEIAKENDDYFLRIPSETIKFFPSITILVKYYHRNQIPGYICLKNPIQRSKTFYCHCYIKYNKCEDLIGKGKFSTIYKGLITDGFYKGTLTAVKFLNFGKKETDKDYFKVIKKTYKYLIKEGSIMENINDKNILTFYGLCIDDLPITLLMEYCPLGTLDSHLKKEKNNICIGELLYYCYDIVKGMKHLSTLKIVHKNLTPSSIFISNNGFLKIGSFGKASEYGFNNTLITEIKLRYQPPEYIINKNIELNESTDIWSYGVTVLQIFNNGLLPLNELNDDQFKERILQNNFFTFPKKCPDTLSFGIKKGIFVVQPTNRFTFCNLEELLEVILKRIDLYPLPKPNETSLAKKGIQRSFILI</sequence>
<dbReference type="InterPro" id="IPR000719">
    <property type="entry name" value="Prot_kinase_dom"/>
</dbReference>
<evidence type="ECO:0000313" key="17">
    <source>
        <dbReference type="WBParaSite" id="SSTP_0000045700.1"/>
    </source>
</evidence>
<keyword evidence="16" id="KW-1185">Reference proteome</keyword>
<dbReference type="PANTHER" id="PTHR11036">
    <property type="entry name" value="SEMAPHORIN"/>
    <property type="match status" value="1"/>
</dbReference>
<evidence type="ECO:0000256" key="12">
    <source>
        <dbReference type="PROSITE-ProRule" id="PRU10141"/>
    </source>
</evidence>
<evidence type="ECO:0000256" key="1">
    <source>
        <dbReference type="ARBA" id="ARBA00004370"/>
    </source>
</evidence>
<evidence type="ECO:0000313" key="18">
    <source>
        <dbReference type="WBParaSite" id="TCONS_00009273.p1"/>
    </source>
</evidence>
<evidence type="ECO:0000256" key="2">
    <source>
        <dbReference type="ARBA" id="ARBA00022679"/>
    </source>
</evidence>
<dbReference type="GO" id="GO:0030335">
    <property type="term" value="P:positive regulation of cell migration"/>
    <property type="evidence" value="ECO:0007669"/>
    <property type="project" value="TreeGrafter"/>
</dbReference>
<evidence type="ECO:0000259" key="15">
    <source>
        <dbReference type="PROSITE" id="PS51004"/>
    </source>
</evidence>
<dbReference type="SMART" id="SM00630">
    <property type="entry name" value="Sema"/>
    <property type="match status" value="1"/>
</dbReference>
<evidence type="ECO:0000256" key="5">
    <source>
        <dbReference type="ARBA" id="ARBA00022902"/>
    </source>
</evidence>
<feature type="binding site" evidence="12">
    <location>
        <position position="872"/>
    </location>
    <ligand>
        <name>ATP</name>
        <dbReference type="ChEBI" id="CHEBI:30616"/>
    </ligand>
</feature>
<dbReference type="Gene3D" id="3.30.1680.10">
    <property type="entry name" value="ligand-binding face of the semaphorins, domain 2"/>
    <property type="match status" value="1"/>
</dbReference>
<dbReference type="InterPro" id="IPR011009">
    <property type="entry name" value="Kinase-like_dom_sf"/>
</dbReference>
<dbReference type="PANTHER" id="PTHR11036:SF127">
    <property type="entry name" value="SEMAPHORIN-1A"/>
    <property type="match status" value="1"/>
</dbReference>
<dbReference type="SMART" id="SM00423">
    <property type="entry name" value="PSI"/>
    <property type="match status" value="1"/>
</dbReference>
<dbReference type="PROSITE" id="PS50001">
    <property type="entry name" value="SH2"/>
    <property type="match status" value="1"/>
</dbReference>
<dbReference type="InterPro" id="IPR036860">
    <property type="entry name" value="SH2_dom_sf"/>
</dbReference>
<evidence type="ECO:0000259" key="14">
    <source>
        <dbReference type="PROSITE" id="PS50011"/>
    </source>
</evidence>
<dbReference type="InterPro" id="IPR002165">
    <property type="entry name" value="Plexin_repeat"/>
</dbReference>
<feature type="domain" description="Protein kinase" evidence="14">
    <location>
        <begin position="840"/>
        <end position="1135"/>
    </location>
</feature>
<keyword evidence="10" id="KW-0727">SH2 domain</keyword>
<name>A0A0K0DT95_STRER</name>
<protein>
    <submittedName>
        <fullName evidence="18">Protein kinase domain-containing protein</fullName>
    </submittedName>
    <submittedName>
        <fullName evidence="17">Sema domain-containing protein</fullName>
    </submittedName>
</protein>
<dbReference type="SUPFAM" id="SSF56112">
    <property type="entry name" value="Protein kinase-like (PK-like)"/>
    <property type="match status" value="1"/>
</dbReference>
<dbReference type="GO" id="GO:0005524">
    <property type="term" value="F:ATP binding"/>
    <property type="evidence" value="ECO:0007669"/>
    <property type="project" value="UniProtKB-UniRule"/>
</dbReference>
<dbReference type="Gene3D" id="3.30.505.10">
    <property type="entry name" value="SH2 domain"/>
    <property type="match status" value="1"/>
</dbReference>
<evidence type="ECO:0000259" key="13">
    <source>
        <dbReference type="PROSITE" id="PS50001"/>
    </source>
</evidence>
<evidence type="ECO:0000256" key="3">
    <source>
        <dbReference type="ARBA" id="ARBA00022777"/>
    </source>
</evidence>
<dbReference type="SUPFAM" id="SSF103575">
    <property type="entry name" value="Plexin repeat"/>
    <property type="match status" value="1"/>
</dbReference>
<dbReference type="Gene3D" id="1.10.510.10">
    <property type="entry name" value="Transferase(Phosphotransferase) domain 1"/>
    <property type="match status" value="1"/>
</dbReference>
<feature type="domain" description="SH2" evidence="13">
    <location>
        <begin position="732"/>
        <end position="825"/>
    </location>
</feature>
<dbReference type="Gene3D" id="2.130.10.10">
    <property type="entry name" value="YVTN repeat-like/Quinoprotein amine dehydrogenase"/>
    <property type="match status" value="1"/>
</dbReference>
<dbReference type="GO" id="GO:0004713">
    <property type="term" value="F:protein tyrosine kinase activity"/>
    <property type="evidence" value="ECO:0007669"/>
    <property type="project" value="UniProtKB-KW"/>
</dbReference>
<proteinExistence type="predicted"/>
<dbReference type="GO" id="GO:0030215">
    <property type="term" value="F:semaphorin receptor binding"/>
    <property type="evidence" value="ECO:0007669"/>
    <property type="project" value="InterPro"/>
</dbReference>
<dbReference type="InterPro" id="IPR016201">
    <property type="entry name" value="PSI"/>
</dbReference>
<feature type="domain" description="Sema" evidence="15">
    <location>
        <begin position="28"/>
        <end position="503"/>
    </location>
</feature>
<dbReference type="Proteomes" id="UP000035681">
    <property type="component" value="Unplaced"/>
</dbReference>
<dbReference type="InterPro" id="IPR027231">
    <property type="entry name" value="Semaphorin"/>
</dbReference>
<dbReference type="InterPro" id="IPR001245">
    <property type="entry name" value="Ser-Thr/Tyr_kinase_cat_dom"/>
</dbReference>
<keyword evidence="5" id="KW-0524">Neurogenesis</keyword>
<evidence type="ECO:0000256" key="10">
    <source>
        <dbReference type="PROSITE-ProRule" id="PRU00191"/>
    </source>
</evidence>
<keyword evidence="9" id="KW-0325">Glycoprotein</keyword>
<comment type="caution">
    <text evidence="11">Lacks conserved residue(s) required for the propagation of feature annotation.</text>
</comment>
<evidence type="ECO:0000313" key="16">
    <source>
        <dbReference type="Proteomes" id="UP000035681"/>
    </source>
</evidence>
<dbReference type="AlphaFoldDB" id="A0A0K0DT95"/>
<evidence type="ECO:0000256" key="9">
    <source>
        <dbReference type="ARBA" id="ARBA00023180"/>
    </source>
</evidence>
<keyword evidence="4" id="KW-0832">Ubl conjugation</keyword>
<keyword evidence="12" id="KW-0067">ATP-binding</keyword>
<evidence type="ECO:0000256" key="4">
    <source>
        <dbReference type="ARBA" id="ARBA00022843"/>
    </source>
</evidence>